<dbReference type="EC" id="2.7.4.23" evidence="6"/>
<dbReference type="Gene3D" id="3.40.50.300">
    <property type="entry name" value="P-loop containing nucleotide triphosphate hydrolases"/>
    <property type="match status" value="1"/>
</dbReference>
<protein>
    <recommendedName>
        <fullName evidence="6">Ribose 1,5-bisphosphate phosphokinase PhnN</fullName>
        <ecNumber evidence="6">2.7.4.23</ecNumber>
    </recommendedName>
    <alternativeName>
        <fullName evidence="6">Ribose 1,5-bisphosphokinase</fullName>
    </alternativeName>
</protein>
<dbReference type="UniPathway" id="UPA00087">
    <property type="reaction ID" value="UER00175"/>
</dbReference>
<keyword evidence="5 6" id="KW-0067">ATP-binding</keyword>
<dbReference type="STRING" id="1123062.SAMN02745775_10433"/>
<dbReference type="GO" id="GO:0006015">
    <property type="term" value="P:5-phosphoribose 1-diphosphate biosynthetic process"/>
    <property type="evidence" value="ECO:0007669"/>
    <property type="project" value="UniProtKB-UniRule"/>
</dbReference>
<evidence type="ECO:0000259" key="7">
    <source>
        <dbReference type="SMART" id="SM00072"/>
    </source>
</evidence>
<dbReference type="PANTHER" id="PTHR23117:SF8">
    <property type="entry name" value="RIBOSE 1,5-BISPHOSPHATE PHOSPHOKINASE PHNN"/>
    <property type="match status" value="1"/>
</dbReference>
<dbReference type="RefSeq" id="WP_092959944.1">
    <property type="nucleotide sequence ID" value="NZ_FOSQ01000004.1"/>
</dbReference>
<feature type="domain" description="Guanylate kinase/L-type calcium channel beta subunit" evidence="7">
    <location>
        <begin position="1"/>
        <end position="177"/>
    </location>
</feature>
<dbReference type="GO" id="GO:0005524">
    <property type="term" value="F:ATP binding"/>
    <property type="evidence" value="ECO:0007669"/>
    <property type="project" value="UniProtKB-KW"/>
</dbReference>
<accession>A0A1I4APN8</accession>
<proteinExistence type="inferred from homology"/>
<keyword evidence="3 6" id="KW-0808">Transferase</keyword>
<name>A0A1I4APN8_9PROT</name>
<comment type="similarity">
    <text evidence="6">Belongs to the ribose 1,5-bisphosphokinase family.</text>
</comment>
<feature type="binding site" evidence="6">
    <location>
        <begin position="7"/>
        <end position="14"/>
    </location>
    <ligand>
        <name>ATP</name>
        <dbReference type="ChEBI" id="CHEBI:30616"/>
    </ligand>
</feature>
<dbReference type="EMBL" id="FOSQ01000004">
    <property type="protein sequence ID" value="SFK58190.1"/>
    <property type="molecule type" value="Genomic_DNA"/>
</dbReference>
<evidence type="ECO:0000256" key="5">
    <source>
        <dbReference type="ARBA" id="ARBA00022840"/>
    </source>
</evidence>
<comment type="pathway">
    <text evidence="2 6">Metabolic intermediate biosynthesis; 5-phospho-alpha-D-ribose 1-diphosphate biosynthesis; 5-phospho-alpha-D-ribose 1-diphosphate from D-ribose 5-phosphate (route II): step 3/3.</text>
</comment>
<evidence type="ECO:0000256" key="6">
    <source>
        <dbReference type="HAMAP-Rule" id="MF_00836"/>
    </source>
</evidence>
<dbReference type="GO" id="GO:0033863">
    <property type="term" value="F:ribose 1,5-bisphosphate phosphokinase activity"/>
    <property type="evidence" value="ECO:0007669"/>
    <property type="project" value="UniProtKB-UniRule"/>
</dbReference>
<evidence type="ECO:0000256" key="1">
    <source>
        <dbReference type="ARBA" id="ARBA00000373"/>
    </source>
</evidence>
<evidence type="ECO:0000256" key="4">
    <source>
        <dbReference type="ARBA" id="ARBA00022741"/>
    </source>
</evidence>
<dbReference type="OrthoDB" id="341217at2"/>
<dbReference type="Proteomes" id="UP000199473">
    <property type="component" value="Unassembled WGS sequence"/>
</dbReference>
<comment type="catalytic activity">
    <reaction evidence="1 6">
        <text>alpha-D-ribose 1,5-bisphosphate + ATP = 5-phospho-alpha-D-ribose 1-diphosphate + ADP</text>
        <dbReference type="Rhea" id="RHEA:20109"/>
        <dbReference type="ChEBI" id="CHEBI:30616"/>
        <dbReference type="ChEBI" id="CHEBI:58017"/>
        <dbReference type="ChEBI" id="CHEBI:68688"/>
        <dbReference type="ChEBI" id="CHEBI:456216"/>
        <dbReference type="EC" id="2.7.4.23"/>
    </reaction>
</comment>
<keyword evidence="4 6" id="KW-0547">Nucleotide-binding</keyword>
<dbReference type="AlphaFoldDB" id="A0A1I4APN8"/>
<evidence type="ECO:0000313" key="8">
    <source>
        <dbReference type="EMBL" id="SFK58190.1"/>
    </source>
</evidence>
<keyword evidence="8" id="KW-0418">Kinase</keyword>
<dbReference type="SUPFAM" id="SSF52540">
    <property type="entry name" value="P-loop containing nucleoside triphosphate hydrolases"/>
    <property type="match status" value="1"/>
</dbReference>
<reference evidence="8 9" key="1">
    <citation type="submission" date="2016-10" db="EMBL/GenBank/DDBJ databases">
        <authorList>
            <person name="de Groot N.N."/>
        </authorList>
    </citation>
    <scope>NUCLEOTIDE SEQUENCE [LARGE SCALE GENOMIC DNA]</scope>
    <source>
        <strain evidence="8 9">DSM 19981</strain>
    </source>
</reference>
<dbReference type="PANTHER" id="PTHR23117">
    <property type="entry name" value="GUANYLATE KINASE-RELATED"/>
    <property type="match status" value="1"/>
</dbReference>
<evidence type="ECO:0000313" key="9">
    <source>
        <dbReference type="Proteomes" id="UP000199473"/>
    </source>
</evidence>
<evidence type="ECO:0000256" key="3">
    <source>
        <dbReference type="ARBA" id="ARBA00022679"/>
    </source>
</evidence>
<dbReference type="GO" id="GO:0019634">
    <property type="term" value="P:organic phosphonate metabolic process"/>
    <property type="evidence" value="ECO:0007669"/>
    <property type="project" value="UniProtKB-UniRule"/>
</dbReference>
<dbReference type="InterPro" id="IPR012699">
    <property type="entry name" value="PhnN"/>
</dbReference>
<dbReference type="InterPro" id="IPR027417">
    <property type="entry name" value="P-loop_NTPase"/>
</dbReference>
<gene>
    <name evidence="6" type="primary">phnN</name>
    <name evidence="8" type="ORF">SAMN02745775_10433</name>
</gene>
<sequence length="192" mass="20358">MLVAVVGPSGAGKDTLMAAARLRLVADPRFVFARRAITRPAEAGGEDHEPLTESDFAARRDAGGFALWWEAHGLSYGIPRAIEDEMASGRVVVANLSRAVLADADRRYRLRVLRITAPIAVLTARLLARGREDAADVEARLAREVKLPPGLDIVTVMNDGPVEAGVDDVIVALSRAAADARPAGRARPAPPG</sequence>
<evidence type="ECO:0000256" key="2">
    <source>
        <dbReference type="ARBA" id="ARBA00005069"/>
    </source>
</evidence>
<dbReference type="NCBIfam" id="TIGR02322">
    <property type="entry name" value="phosphon_PhnN"/>
    <property type="match status" value="1"/>
</dbReference>
<keyword evidence="9" id="KW-1185">Reference proteome</keyword>
<organism evidence="8 9">
    <name type="scientific">Falsiroseomonas stagni DSM 19981</name>
    <dbReference type="NCBI Taxonomy" id="1123062"/>
    <lineage>
        <taxon>Bacteria</taxon>
        <taxon>Pseudomonadati</taxon>
        <taxon>Pseudomonadota</taxon>
        <taxon>Alphaproteobacteria</taxon>
        <taxon>Acetobacterales</taxon>
        <taxon>Roseomonadaceae</taxon>
        <taxon>Falsiroseomonas</taxon>
    </lineage>
</organism>
<dbReference type="InterPro" id="IPR008145">
    <property type="entry name" value="GK/Ca_channel_bsu"/>
</dbReference>
<dbReference type="HAMAP" id="MF_00836">
    <property type="entry name" value="PhnN"/>
    <property type="match status" value="1"/>
</dbReference>
<comment type="function">
    <text evidence="6">Catalyzes the phosphorylation of ribose 1,5-bisphosphate to 5-phospho-D-ribosyl alpha-1-diphosphate (PRPP).</text>
</comment>
<dbReference type="GO" id="GO:0005829">
    <property type="term" value="C:cytosol"/>
    <property type="evidence" value="ECO:0007669"/>
    <property type="project" value="TreeGrafter"/>
</dbReference>
<dbReference type="SMART" id="SM00072">
    <property type="entry name" value="GuKc"/>
    <property type="match status" value="1"/>
</dbReference>